<dbReference type="Gene3D" id="1.20.5.4130">
    <property type="match status" value="1"/>
</dbReference>
<keyword evidence="6" id="KW-0175">Coiled coil</keyword>
<evidence type="ECO:0000256" key="5">
    <source>
        <dbReference type="ARBA" id="ARBA00022821"/>
    </source>
</evidence>
<dbReference type="AlphaFoldDB" id="A0A0D3HSG4"/>
<keyword evidence="4" id="KW-0547">Nucleotide-binding</keyword>
<evidence type="ECO:0000259" key="8">
    <source>
        <dbReference type="Pfam" id="PF23559"/>
    </source>
</evidence>
<keyword evidence="10" id="KW-1185">Reference proteome</keyword>
<reference evidence="9" key="2">
    <citation type="submission" date="2015-03" db="UniProtKB">
        <authorList>
            <consortium name="EnsemblPlants"/>
        </authorList>
    </citation>
    <scope>IDENTIFICATION</scope>
</reference>
<comment type="similarity">
    <text evidence="1">Belongs to the disease resistance NB-LRR family.</text>
</comment>
<dbReference type="EnsemblPlants" id="OBART12G05870.1">
    <property type="protein sequence ID" value="OBART12G05870.1"/>
    <property type="gene ID" value="OBART12G05870"/>
</dbReference>
<dbReference type="eggNOG" id="KOG4658">
    <property type="taxonomic scope" value="Eukaryota"/>
</dbReference>
<reference evidence="9" key="1">
    <citation type="journal article" date="2009" name="Rice">
        <title>De Novo Next Generation Sequencing of Plant Genomes.</title>
        <authorList>
            <person name="Rounsley S."/>
            <person name="Marri P.R."/>
            <person name="Yu Y."/>
            <person name="He R."/>
            <person name="Sisneros N."/>
            <person name="Goicoechea J.L."/>
            <person name="Lee S.J."/>
            <person name="Angelova A."/>
            <person name="Kudrna D."/>
            <person name="Luo M."/>
            <person name="Affourtit J."/>
            <person name="Desany B."/>
            <person name="Knight J."/>
            <person name="Niazi F."/>
            <person name="Egholm M."/>
            <person name="Wing R.A."/>
        </authorList>
    </citation>
    <scope>NUCLEOTIDE SEQUENCE [LARGE SCALE GENOMIC DNA]</scope>
    <source>
        <strain evidence="9">cv. IRGC 105608</strain>
    </source>
</reference>
<keyword evidence="3" id="KW-0677">Repeat</keyword>
<proteinExistence type="inferred from homology"/>
<sequence>MASSVLVFAGKSVASPTISFFANKAFNYLQNQYRKAQGIEDMKIRLQRNIPKIQSVIDIIDTDYIKESSEDLDTWLWQLRDAVEEAEDVIDELEYYELKEKEKDQKVSHQGSSFTKMKRKCLQSIKHISVFGKTSDCPLKRLKNAMGGLDEAVKGVDNFLALVDQIKRTTLDNSQRVDEMNRTNMAFSVLVFAGKTVATPAISLLVNKLRDTVEEAEDAIDELEYYKLKEKEKDQKVSHQGSSFTKMKSKCFQSVKHISVFSKTFDCPLKRLKDACGSYLDPKEFEDIREAGEKITKKLRGCPLVTKVIAGHLREHMTVQFWDRFLHEHLGYFDGRMENIMKVLKLSYFHLPPGAQVCFRYCSIFPQNHEFKKGELVQMWIASGLIPQTTGEAKRAQDVGEEYLIQLTRKSFVDLKLRNFHFGRNEGHEYYVMHNLIYDLATWVSSSECARIAYVNGSERVKRTLCHLSVVGINSFPVEAIKSFCQFKYLRTIIFEDSHDIQDDAVRAVEEVLESLKALRVVQCKVQ</sequence>
<dbReference type="Gene3D" id="1.10.10.10">
    <property type="entry name" value="Winged helix-like DNA-binding domain superfamily/Winged helix DNA-binding domain"/>
    <property type="match status" value="1"/>
</dbReference>
<dbReference type="InterPro" id="IPR042197">
    <property type="entry name" value="Apaf_helical"/>
</dbReference>
<dbReference type="SUPFAM" id="SSF52540">
    <property type="entry name" value="P-loop containing nucleoside triphosphate hydrolases"/>
    <property type="match status" value="1"/>
</dbReference>
<dbReference type="HOGENOM" id="CLU_000837_8_10_1"/>
<organism evidence="9">
    <name type="scientific">Oryza barthii</name>
    <dbReference type="NCBI Taxonomy" id="65489"/>
    <lineage>
        <taxon>Eukaryota</taxon>
        <taxon>Viridiplantae</taxon>
        <taxon>Streptophyta</taxon>
        <taxon>Embryophyta</taxon>
        <taxon>Tracheophyta</taxon>
        <taxon>Spermatophyta</taxon>
        <taxon>Magnoliopsida</taxon>
        <taxon>Liliopsida</taxon>
        <taxon>Poales</taxon>
        <taxon>Poaceae</taxon>
        <taxon>BOP clade</taxon>
        <taxon>Oryzoideae</taxon>
        <taxon>Oryzeae</taxon>
        <taxon>Oryzinae</taxon>
        <taxon>Oryza</taxon>
    </lineage>
</organism>
<evidence type="ECO:0000313" key="9">
    <source>
        <dbReference type="EnsemblPlants" id="OBART12G05870.1"/>
    </source>
</evidence>
<dbReference type="InterPro" id="IPR027417">
    <property type="entry name" value="P-loop_NTPase"/>
</dbReference>
<feature type="coiled-coil region" evidence="6">
    <location>
        <begin position="206"/>
        <end position="233"/>
    </location>
</feature>
<keyword evidence="2" id="KW-0433">Leucine-rich repeat</keyword>
<dbReference type="Proteomes" id="UP000026960">
    <property type="component" value="Chromosome 12"/>
</dbReference>
<dbReference type="Gramene" id="OBART12G05870.1">
    <property type="protein sequence ID" value="OBART12G05870.1"/>
    <property type="gene ID" value="OBART12G05870"/>
</dbReference>
<feature type="domain" description="Disease resistance N-terminal" evidence="7">
    <location>
        <begin position="18"/>
        <end position="109"/>
    </location>
</feature>
<feature type="domain" description="Disease resistance protein winged helix" evidence="8">
    <location>
        <begin position="364"/>
        <end position="441"/>
    </location>
</feature>
<dbReference type="Gene3D" id="1.10.8.430">
    <property type="entry name" value="Helical domain of apoptotic protease-activating factors"/>
    <property type="match status" value="1"/>
</dbReference>
<dbReference type="InterPro" id="IPR044974">
    <property type="entry name" value="Disease_R_plants"/>
</dbReference>
<dbReference type="InterPro" id="IPR058922">
    <property type="entry name" value="WHD_DRP"/>
</dbReference>
<evidence type="ECO:0000259" key="7">
    <source>
        <dbReference type="Pfam" id="PF18052"/>
    </source>
</evidence>
<dbReference type="InterPro" id="IPR036388">
    <property type="entry name" value="WH-like_DNA-bd_sf"/>
</dbReference>
<evidence type="ECO:0000256" key="1">
    <source>
        <dbReference type="ARBA" id="ARBA00008894"/>
    </source>
</evidence>
<evidence type="ECO:0000256" key="6">
    <source>
        <dbReference type="SAM" id="Coils"/>
    </source>
</evidence>
<evidence type="ECO:0000256" key="4">
    <source>
        <dbReference type="ARBA" id="ARBA00022741"/>
    </source>
</evidence>
<accession>A0A0D3HSG4</accession>
<evidence type="ECO:0000256" key="3">
    <source>
        <dbReference type="ARBA" id="ARBA00022737"/>
    </source>
</evidence>
<dbReference type="PANTHER" id="PTHR23155">
    <property type="entry name" value="DISEASE RESISTANCE PROTEIN RP"/>
    <property type="match status" value="1"/>
</dbReference>
<keyword evidence="5" id="KW-0611">Plant defense</keyword>
<dbReference type="GO" id="GO:0098542">
    <property type="term" value="P:defense response to other organism"/>
    <property type="evidence" value="ECO:0007669"/>
    <property type="project" value="TreeGrafter"/>
</dbReference>
<name>A0A0D3HSG4_9ORYZ</name>
<protein>
    <submittedName>
        <fullName evidence="9">Uncharacterized protein</fullName>
    </submittedName>
</protein>
<dbReference type="Pfam" id="PF18052">
    <property type="entry name" value="Rx_N"/>
    <property type="match status" value="1"/>
</dbReference>
<dbReference type="PANTHER" id="PTHR23155:SF1045">
    <property type="entry name" value="OS12G0204800 PROTEIN"/>
    <property type="match status" value="1"/>
</dbReference>
<evidence type="ECO:0000313" key="10">
    <source>
        <dbReference type="Proteomes" id="UP000026960"/>
    </source>
</evidence>
<dbReference type="InterPro" id="IPR041118">
    <property type="entry name" value="Rx_N"/>
</dbReference>
<evidence type="ECO:0000256" key="2">
    <source>
        <dbReference type="ARBA" id="ARBA00022614"/>
    </source>
</evidence>
<dbReference type="Pfam" id="PF23559">
    <property type="entry name" value="WHD_DRP"/>
    <property type="match status" value="1"/>
</dbReference>
<dbReference type="GO" id="GO:0000166">
    <property type="term" value="F:nucleotide binding"/>
    <property type="evidence" value="ECO:0007669"/>
    <property type="project" value="UniProtKB-KW"/>
</dbReference>
<dbReference type="PaxDb" id="65489-OBART12G05870.1"/>
<dbReference type="STRING" id="65489.A0A0D3HSG4"/>